<protein>
    <submittedName>
        <fullName evidence="1">Uncharacterized protein</fullName>
    </submittedName>
</protein>
<organism evidence="1">
    <name type="scientific">Arion vulgaris</name>
    <dbReference type="NCBI Taxonomy" id="1028688"/>
    <lineage>
        <taxon>Eukaryota</taxon>
        <taxon>Metazoa</taxon>
        <taxon>Spiralia</taxon>
        <taxon>Lophotrochozoa</taxon>
        <taxon>Mollusca</taxon>
        <taxon>Gastropoda</taxon>
        <taxon>Heterobranchia</taxon>
        <taxon>Euthyneura</taxon>
        <taxon>Panpulmonata</taxon>
        <taxon>Eupulmonata</taxon>
        <taxon>Stylommatophora</taxon>
        <taxon>Helicina</taxon>
        <taxon>Arionoidea</taxon>
        <taxon>Arionidae</taxon>
        <taxon>Arion</taxon>
    </lineage>
</organism>
<dbReference type="AlphaFoldDB" id="A0A0B7ADN3"/>
<name>A0A0B7ADN3_9EUPU</name>
<evidence type="ECO:0000313" key="1">
    <source>
        <dbReference type="EMBL" id="CEK78060.1"/>
    </source>
</evidence>
<accession>A0A0B7ADN3</accession>
<gene>
    <name evidence="1" type="primary">ORF108095</name>
</gene>
<proteinExistence type="predicted"/>
<reference evidence="1" key="1">
    <citation type="submission" date="2014-12" db="EMBL/GenBank/DDBJ databases">
        <title>Insight into the proteome of Arion vulgaris.</title>
        <authorList>
            <person name="Aradska J."/>
            <person name="Bulat T."/>
            <person name="Smidak R."/>
            <person name="Sarate P."/>
            <person name="Gangsoo J."/>
            <person name="Sialana F."/>
            <person name="Bilban M."/>
            <person name="Lubec G."/>
        </authorList>
    </citation>
    <scope>NUCLEOTIDE SEQUENCE</scope>
    <source>
        <tissue evidence="1">Skin</tissue>
    </source>
</reference>
<dbReference type="EMBL" id="HACG01031195">
    <property type="protein sequence ID" value="CEK78060.1"/>
    <property type="molecule type" value="Transcribed_RNA"/>
</dbReference>
<sequence length="51" mass="5855">MHPPFCPLGVNIIWISLTNNFKSDAYEKLPITKEKIVPIISITEKVRMKPC</sequence>